<dbReference type="PROSITE" id="PS51677">
    <property type="entry name" value="NODB"/>
    <property type="match status" value="1"/>
</dbReference>
<dbReference type="GO" id="GO:0005576">
    <property type="term" value="C:extracellular region"/>
    <property type="evidence" value="ECO:0007669"/>
    <property type="project" value="UniProtKB-SubCell"/>
</dbReference>
<keyword evidence="6" id="KW-1185">Reference proteome</keyword>
<dbReference type="EMBL" id="RBIL01000002">
    <property type="protein sequence ID" value="RKQ86309.1"/>
    <property type="molecule type" value="Genomic_DNA"/>
</dbReference>
<dbReference type="Gene3D" id="3.20.20.370">
    <property type="entry name" value="Glycoside hydrolase/deacetylase"/>
    <property type="match status" value="1"/>
</dbReference>
<evidence type="ECO:0000256" key="1">
    <source>
        <dbReference type="ARBA" id="ARBA00004613"/>
    </source>
</evidence>
<dbReference type="GO" id="GO:0016810">
    <property type="term" value="F:hydrolase activity, acting on carbon-nitrogen (but not peptide) bonds"/>
    <property type="evidence" value="ECO:0007669"/>
    <property type="project" value="InterPro"/>
</dbReference>
<dbReference type="InterPro" id="IPR011330">
    <property type="entry name" value="Glyco_hydro/deAcase_b/a-brl"/>
</dbReference>
<feature type="compositionally biased region" description="Low complexity" evidence="3">
    <location>
        <begin position="24"/>
        <end position="34"/>
    </location>
</feature>
<protein>
    <submittedName>
        <fullName evidence="5">Polysaccharide deacetylase</fullName>
    </submittedName>
</protein>
<dbReference type="PANTHER" id="PTHR34216">
    <property type="match status" value="1"/>
</dbReference>
<evidence type="ECO:0000313" key="6">
    <source>
        <dbReference type="Proteomes" id="UP000278962"/>
    </source>
</evidence>
<sequence length="266" mass="29020">MAALLLAVGCGGSGAPEPTPPKPTASATPTATPRTDAAAVAARANIPVLCYHQIRTPTAADGAQARPYIVRPSVFAAQMRALDDAGYTTVTGDALVAHVLRGEPLPRKPVLLTFDDASAGQYTEAFPVLRRHRFKATFFIMTVVLGKPGWLTRGQVRKLDRAGMTIGTHTWDHKAVPEYAGADWETQVEQPTRALEKLVGHPVRLFAYPFGLRTREAIPHLLKAGLRAGFQLADPIDRRHPAWTIRRIIVPELSGKQLLRELRTSF</sequence>
<dbReference type="Pfam" id="PF01522">
    <property type="entry name" value="Polysacc_deac_1"/>
    <property type="match status" value="1"/>
</dbReference>
<dbReference type="AlphaFoldDB" id="A0A660L072"/>
<feature type="domain" description="NodB homology" evidence="4">
    <location>
        <begin position="108"/>
        <end position="266"/>
    </location>
</feature>
<dbReference type="InterPro" id="IPR002509">
    <property type="entry name" value="NODB_dom"/>
</dbReference>
<name>A0A660L072_9ACTN</name>
<dbReference type="Proteomes" id="UP000278962">
    <property type="component" value="Unassembled WGS sequence"/>
</dbReference>
<evidence type="ECO:0000313" key="5">
    <source>
        <dbReference type="EMBL" id="RKQ86309.1"/>
    </source>
</evidence>
<comment type="subcellular location">
    <subcellularLocation>
        <location evidence="1">Secreted</location>
    </subcellularLocation>
</comment>
<reference evidence="5 6" key="1">
    <citation type="submission" date="2018-10" db="EMBL/GenBank/DDBJ databases">
        <title>Genomic Encyclopedia of Archaeal and Bacterial Type Strains, Phase II (KMG-II): from individual species to whole genera.</title>
        <authorList>
            <person name="Goeker M."/>
        </authorList>
    </citation>
    <scope>NUCLEOTIDE SEQUENCE [LARGE SCALE GENOMIC DNA]</scope>
    <source>
        <strain evidence="5 6">DSM 14954</strain>
    </source>
</reference>
<evidence type="ECO:0000256" key="3">
    <source>
        <dbReference type="SAM" id="MobiDB-lite"/>
    </source>
</evidence>
<organism evidence="5 6">
    <name type="scientific">Solirubrobacter pauli</name>
    <dbReference type="NCBI Taxonomy" id="166793"/>
    <lineage>
        <taxon>Bacteria</taxon>
        <taxon>Bacillati</taxon>
        <taxon>Actinomycetota</taxon>
        <taxon>Thermoleophilia</taxon>
        <taxon>Solirubrobacterales</taxon>
        <taxon>Solirubrobacteraceae</taxon>
        <taxon>Solirubrobacter</taxon>
    </lineage>
</organism>
<dbReference type="GO" id="GO:0005975">
    <property type="term" value="P:carbohydrate metabolic process"/>
    <property type="evidence" value="ECO:0007669"/>
    <property type="project" value="InterPro"/>
</dbReference>
<dbReference type="PANTHER" id="PTHR34216:SF3">
    <property type="entry name" value="POLY-BETA-1,6-N-ACETYL-D-GLUCOSAMINE N-DEACETYLASE"/>
    <property type="match status" value="1"/>
</dbReference>
<proteinExistence type="predicted"/>
<gene>
    <name evidence="5" type="ORF">C8N24_4319</name>
</gene>
<accession>A0A660L072</accession>
<evidence type="ECO:0000259" key="4">
    <source>
        <dbReference type="PROSITE" id="PS51677"/>
    </source>
</evidence>
<dbReference type="SUPFAM" id="SSF88713">
    <property type="entry name" value="Glycoside hydrolase/deacetylase"/>
    <property type="match status" value="1"/>
</dbReference>
<dbReference type="CDD" id="cd10918">
    <property type="entry name" value="CE4_NodB_like_5s_6s"/>
    <property type="match status" value="1"/>
</dbReference>
<comment type="caution">
    <text evidence="5">The sequence shown here is derived from an EMBL/GenBank/DDBJ whole genome shotgun (WGS) entry which is preliminary data.</text>
</comment>
<dbReference type="InterPro" id="IPR051398">
    <property type="entry name" value="Polysacch_Deacetylase"/>
</dbReference>
<evidence type="ECO:0000256" key="2">
    <source>
        <dbReference type="ARBA" id="ARBA00022729"/>
    </source>
</evidence>
<keyword evidence="2" id="KW-0732">Signal</keyword>
<feature type="region of interest" description="Disordered" evidence="3">
    <location>
        <begin position="12"/>
        <end position="34"/>
    </location>
</feature>